<evidence type="ECO:0000256" key="3">
    <source>
        <dbReference type="ARBA" id="ARBA00022825"/>
    </source>
</evidence>
<dbReference type="GO" id="GO:0004252">
    <property type="term" value="F:serine-type endopeptidase activity"/>
    <property type="evidence" value="ECO:0007669"/>
    <property type="project" value="InterPro"/>
</dbReference>
<organism evidence="6 7">
    <name type="scientific">Occallatibacter riparius</name>
    <dbReference type="NCBI Taxonomy" id="1002689"/>
    <lineage>
        <taxon>Bacteria</taxon>
        <taxon>Pseudomonadati</taxon>
        <taxon>Acidobacteriota</taxon>
        <taxon>Terriglobia</taxon>
        <taxon>Terriglobales</taxon>
        <taxon>Acidobacteriaceae</taxon>
        <taxon>Occallatibacter</taxon>
    </lineage>
</organism>
<dbReference type="InterPro" id="IPR036852">
    <property type="entry name" value="Peptidase_S8/S53_dom_sf"/>
</dbReference>
<keyword evidence="4" id="KW-0732">Signal</keyword>
<keyword evidence="3" id="KW-0720">Serine protease</keyword>
<dbReference type="PROSITE" id="PS00138">
    <property type="entry name" value="SUBTILASE_SER"/>
    <property type="match status" value="1"/>
</dbReference>
<protein>
    <submittedName>
        <fullName evidence="6">S53 family peptidase</fullName>
    </submittedName>
</protein>
<keyword evidence="7" id="KW-1185">Reference proteome</keyword>
<proteinExistence type="predicted"/>
<dbReference type="Gene3D" id="3.40.50.200">
    <property type="entry name" value="Peptidase S8/S53 domain"/>
    <property type="match status" value="1"/>
</dbReference>
<dbReference type="PANTHER" id="PTHR14218">
    <property type="entry name" value="PROTEASE S8 TRIPEPTIDYL PEPTIDASE I CLN2"/>
    <property type="match status" value="1"/>
</dbReference>
<name>A0A9J7BP88_9BACT</name>
<dbReference type="GO" id="GO:0008240">
    <property type="term" value="F:tripeptidyl-peptidase activity"/>
    <property type="evidence" value="ECO:0007669"/>
    <property type="project" value="TreeGrafter"/>
</dbReference>
<dbReference type="Proteomes" id="UP001059380">
    <property type="component" value="Chromosome"/>
</dbReference>
<keyword evidence="1" id="KW-0645">Protease</keyword>
<dbReference type="CDD" id="cd04056">
    <property type="entry name" value="Peptidases_S53"/>
    <property type="match status" value="1"/>
</dbReference>
<feature type="chain" id="PRO_5039952241" evidence="4">
    <location>
        <begin position="28"/>
        <end position="466"/>
    </location>
</feature>
<dbReference type="InterPro" id="IPR023828">
    <property type="entry name" value="Peptidase_S8_Ser-AS"/>
</dbReference>
<evidence type="ECO:0000259" key="5">
    <source>
        <dbReference type="PROSITE" id="PS51695"/>
    </source>
</evidence>
<dbReference type="GO" id="GO:0006508">
    <property type="term" value="P:proteolysis"/>
    <property type="evidence" value="ECO:0007669"/>
    <property type="project" value="UniProtKB-KW"/>
</dbReference>
<dbReference type="PANTHER" id="PTHR14218:SF15">
    <property type="entry name" value="TRIPEPTIDYL-PEPTIDASE 1"/>
    <property type="match status" value="1"/>
</dbReference>
<dbReference type="PROSITE" id="PS51695">
    <property type="entry name" value="SEDOLISIN"/>
    <property type="match status" value="1"/>
</dbReference>
<feature type="signal peptide" evidence="4">
    <location>
        <begin position="1"/>
        <end position="27"/>
    </location>
</feature>
<dbReference type="EMBL" id="CP093313">
    <property type="protein sequence ID" value="UWZ84563.1"/>
    <property type="molecule type" value="Genomic_DNA"/>
</dbReference>
<reference evidence="6" key="1">
    <citation type="submission" date="2021-04" db="EMBL/GenBank/DDBJ databases">
        <title>Phylogenetic analysis of Acidobacteriaceae.</title>
        <authorList>
            <person name="Qiu L."/>
            <person name="Zhang Q."/>
        </authorList>
    </citation>
    <scope>NUCLEOTIDE SEQUENCE</scope>
    <source>
        <strain evidence="6">DSM 25168</strain>
    </source>
</reference>
<dbReference type="RefSeq" id="WP_260794070.1">
    <property type="nucleotide sequence ID" value="NZ_CP093313.1"/>
</dbReference>
<evidence type="ECO:0000313" key="7">
    <source>
        <dbReference type="Proteomes" id="UP001059380"/>
    </source>
</evidence>
<sequence length="466" mass="48828">MQLSTVRRALAAGAFLGISLIVASATAQIKAGGGTVTSSTPGYSAARLSGQVLVPASSRPAPTDTGKKAHTNVRFITPSNTANPLFPPPYSGYPYETPGSLACWYALAAYTAGCNPLSTSLAVSTGGSKTIAIVDAFDNPEAAADLAYFSSQFGLPFSVSKFHVVYAGGYTPLLDSSGGWELESALDVEYAHAMAPNANIYLVESYDNNYTNLMAAVQEAINIVQCGNFTTTAGACGASPTGYGEVSMSWGGSEFSGQTTYDATFATANSKNVVFTASAGDEPGPIWPSTSPYVISVGGTTISRSLTNGNLQYEIGWDDGGSGRSTVEAEPSFQSSIPAVHAIANGVRATPDVAAIANPYTGVYVYDTFPQDYYYYGDWYIVGGTSVAAPVWAGVLNYANNANASWPVSTQVELTRLYNTSTNATTYGSAFKDIQYGFCNYYMSTRDTANWDLCTGLGSPNGRNGK</sequence>
<evidence type="ECO:0000313" key="6">
    <source>
        <dbReference type="EMBL" id="UWZ84563.1"/>
    </source>
</evidence>
<feature type="domain" description="Peptidase S53" evidence="5">
    <location>
        <begin position="95"/>
        <end position="466"/>
    </location>
</feature>
<evidence type="ECO:0000256" key="4">
    <source>
        <dbReference type="SAM" id="SignalP"/>
    </source>
</evidence>
<accession>A0A9J7BP88</accession>
<dbReference type="AlphaFoldDB" id="A0A9J7BP88"/>
<dbReference type="KEGG" id="orp:MOP44_01190"/>
<dbReference type="InterPro" id="IPR050819">
    <property type="entry name" value="Tripeptidyl-peptidase_I"/>
</dbReference>
<evidence type="ECO:0000256" key="2">
    <source>
        <dbReference type="ARBA" id="ARBA00022801"/>
    </source>
</evidence>
<evidence type="ECO:0000256" key="1">
    <source>
        <dbReference type="ARBA" id="ARBA00022670"/>
    </source>
</evidence>
<gene>
    <name evidence="6" type="ORF">MOP44_01190</name>
</gene>
<keyword evidence="2" id="KW-0378">Hydrolase</keyword>
<dbReference type="SUPFAM" id="SSF52743">
    <property type="entry name" value="Subtilisin-like"/>
    <property type="match status" value="1"/>
</dbReference>
<dbReference type="InterPro" id="IPR030400">
    <property type="entry name" value="Sedolisin_dom"/>
</dbReference>